<dbReference type="OrthoDB" id="3252356at2759"/>
<dbReference type="HOGENOM" id="CLU_023752_1_0_1"/>
<dbReference type="STRING" id="1036808.A0A0C3DH85"/>
<accession>A0A0C3DH85</accession>
<dbReference type="InterPro" id="IPR001810">
    <property type="entry name" value="F-box_dom"/>
</dbReference>
<dbReference type="Proteomes" id="UP000053989">
    <property type="component" value="Unassembled WGS sequence"/>
</dbReference>
<gene>
    <name evidence="3" type="ORF">SCLCIDRAFT_30163</name>
</gene>
<feature type="domain" description="F-box" evidence="2">
    <location>
        <begin position="50"/>
        <end position="99"/>
    </location>
</feature>
<evidence type="ECO:0000259" key="2">
    <source>
        <dbReference type="Pfam" id="PF12937"/>
    </source>
</evidence>
<keyword evidence="4" id="KW-1185">Reference proteome</keyword>
<dbReference type="Gene3D" id="3.80.10.10">
    <property type="entry name" value="Ribonuclease Inhibitor"/>
    <property type="match status" value="1"/>
</dbReference>
<dbReference type="EMBL" id="KN822129">
    <property type="protein sequence ID" value="KIM55689.1"/>
    <property type="molecule type" value="Genomic_DNA"/>
</dbReference>
<dbReference type="Pfam" id="PF12937">
    <property type="entry name" value="F-box-like"/>
    <property type="match status" value="1"/>
</dbReference>
<dbReference type="SUPFAM" id="SSF52047">
    <property type="entry name" value="RNI-like"/>
    <property type="match status" value="1"/>
</dbReference>
<proteinExistence type="predicted"/>
<dbReference type="SUPFAM" id="SSF81383">
    <property type="entry name" value="F-box domain"/>
    <property type="match status" value="1"/>
</dbReference>
<dbReference type="InterPro" id="IPR032675">
    <property type="entry name" value="LRR_dom_sf"/>
</dbReference>
<dbReference type="InParanoid" id="A0A0C3DH85"/>
<evidence type="ECO:0000256" key="1">
    <source>
        <dbReference type="SAM" id="Coils"/>
    </source>
</evidence>
<evidence type="ECO:0000313" key="3">
    <source>
        <dbReference type="EMBL" id="KIM55689.1"/>
    </source>
</evidence>
<dbReference type="AlphaFoldDB" id="A0A0C3DH85"/>
<organism evidence="3 4">
    <name type="scientific">Scleroderma citrinum Foug A</name>
    <dbReference type="NCBI Taxonomy" id="1036808"/>
    <lineage>
        <taxon>Eukaryota</taxon>
        <taxon>Fungi</taxon>
        <taxon>Dikarya</taxon>
        <taxon>Basidiomycota</taxon>
        <taxon>Agaricomycotina</taxon>
        <taxon>Agaricomycetes</taxon>
        <taxon>Agaricomycetidae</taxon>
        <taxon>Boletales</taxon>
        <taxon>Sclerodermatineae</taxon>
        <taxon>Sclerodermataceae</taxon>
        <taxon>Scleroderma</taxon>
    </lineage>
</organism>
<feature type="coiled-coil region" evidence="1">
    <location>
        <begin position="6"/>
        <end position="33"/>
    </location>
</feature>
<keyword evidence="1" id="KW-0175">Coiled coil</keyword>
<reference evidence="4" key="2">
    <citation type="submission" date="2015-01" db="EMBL/GenBank/DDBJ databases">
        <title>Evolutionary Origins and Diversification of the Mycorrhizal Mutualists.</title>
        <authorList>
            <consortium name="DOE Joint Genome Institute"/>
            <consortium name="Mycorrhizal Genomics Consortium"/>
            <person name="Kohler A."/>
            <person name="Kuo A."/>
            <person name="Nagy L.G."/>
            <person name="Floudas D."/>
            <person name="Copeland A."/>
            <person name="Barry K.W."/>
            <person name="Cichocki N."/>
            <person name="Veneault-Fourrey C."/>
            <person name="LaButti K."/>
            <person name="Lindquist E.A."/>
            <person name="Lipzen A."/>
            <person name="Lundell T."/>
            <person name="Morin E."/>
            <person name="Murat C."/>
            <person name="Riley R."/>
            <person name="Ohm R."/>
            <person name="Sun H."/>
            <person name="Tunlid A."/>
            <person name="Henrissat B."/>
            <person name="Grigoriev I.V."/>
            <person name="Hibbett D.S."/>
            <person name="Martin F."/>
        </authorList>
    </citation>
    <scope>NUCLEOTIDE SEQUENCE [LARGE SCALE GENOMIC DNA]</scope>
    <source>
        <strain evidence="4">Foug A</strain>
    </source>
</reference>
<sequence length="461" mass="53739">MAVEELHRARAELDELEKQERCLVERLSEIRKAIQAQKLKIENLGPPTINRFPTELLSQIFTLCIPDPKSPEKPLHRIVSVSRRWRDIVWNNPSFWTSIKMMPIQPKKSLKKKLKRSHKALLDIWIEDWDYRICDVHVMFHASLGAIIPHADRWRSLTIDLDGMEMAFVECILRKLTHLSIPFLREFSMVINSYDDWHPYPYPDFLSPIRTPALQHLTLKAPLQFDTFMALPTLKTLHLTFTEADHPPPVISMLTPAQSLTSLILDGDSTEWSLKRNGLHLPLLEDLTLHLNRPMPFLEAIVAPKLRYVRCQTNDAVEFNTIEGKFRDIYDLSLDFWYGVDDRCAVSLCRAFPGVRRVRFSARDTPFFMAGIHGSGVLERRPPIDQWLNLETLTLDDVSLQWLERWELDDPIVKWLKGRQESGLSRLRVRLPKIKADEDRLPIYYALLGRHCDLEIYTSPT</sequence>
<dbReference type="Gene3D" id="1.20.1280.50">
    <property type="match status" value="1"/>
</dbReference>
<evidence type="ECO:0000313" key="4">
    <source>
        <dbReference type="Proteomes" id="UP000053989"/>
    </source>
</evidence>
<name>A0A0C3DH85_9AGAM</name>
<reference evidence="3 4" key="1">
    <citation type="submission" date="2014-04" db="EMBL/GenBank/DDBJ databases">
        <authorList>
            <consortium name="DOE Joint Genome Institute"/>
            <person name="Kuo A."/>
            <person name="Kohler A."/>
            <person name="Nagy L.G."/>
            <person name="Floudas D."/>
            <person name="Copeland A."/>
            <person name="Barry K.W."/>
            <person name="Cichocki N."/>
            <person name="Veneault-Fourrey C."/>
            <person name="LaButti K."/>
            <person name="Lindquist E.A."/>
            <person name="Lipzen A."/>
            <person name="Lundell T."/>
            <person name="Morin E."/>
            <person name="Murat C."/>
            <person name="Sun H."/>
            <person name="Tunlid A."/>
            <person name="Henrissat B."/>
            <person name="Grigoriev I.V."/>
            <person name="Hibbett D.S."/>
            <person name="Martin F."/>
            <person name="Nordberg H.P."/>
            <person name="Cantor M.N."/>
            <person name="Hua S.X."/>
        </authorList>
    </citation>
    <scope>NUCLEOTIDE SEQUENCE [LARGE SCALE GENOMIC DNA]</scope>
    <source>
        <strain evidence="3 4">Foug A</strain>
    </source>
</reference>
<dbReference type="InterPro" id="IPR036047">
    <property type="entry name" value="F-box-like_dom_sf"/>
</dbReference>
<protein>
    <recommendedName>
        <fullName evidence="2">F-box domain-containing protein</fullName>
    </recommendedName>
</protein>